<keyword evidence="9" id="KW-0411">Iron-sulfur</keyword>
<evidence type="ECO:0000256" key="4">
    <source>
        <dbReference type="ARBA" id="ARBA00022485"/>
    </source>
</evidence>
<dbReference type="SUPFAM" id="SSF142019">
    <property type="entry name" value="Nqo1 FMN-binding domain-like"/>
    <property type="match status" value="1"/>
</dbReference>
<comment type="cofactor">
    <cofactor evidence="2">
        <name>[4Fe-4S] cluster</name>
        <dbReference type="ChEBI" id="CHEBI:49883"/>
    </cofactor>
</comment>
<gene>
    <name evidence="12" type="ORF">RHODO2019_08720</name>
</gene>
<keyword evidence="8" id="KW-0408">Iron</keyword>
<comment type="similarity">
    <text evidence="3">Belongs to the complex I 51 kDa subunit family.</text>
</comment>
<accession>A0ABY6P464</accession>
<dbReference type="Gene3D" id="3.40.50.11540">
    <property type="entry name" value="NADH-ubiquinone oxidoreductase 51kDa subunit"/>
    <property type="match status" value="1"/>
</dbReference>
<keyword evidence="4" id="KW-0004">4Fe-4S</keyword>
<dbReference type="PANTHER" id="PTHR11780:SF10">
    <property type="entry name" value="NADH DEHYDROGENASE [UBIQUINONE] FLAVOPROTEIN 1, MITOCHONDRIAL"/>
    <property type="match status" value="1"/>
</dbReference>
<dbReference type="PANTHER" id="PTHR11780">
    <property type="entry name" value="NADH-UBIQUINONE OXIDOREDUCTASE FLAVOPROTEIN 1 NDUFV1"/>
    <property type="match status" value="1"/>
</dbReference>
<dbReference type="Gene3D" id="3.10.20.600">
    <property type="match status" value="1"/>
</dbReference>
<sequence length="412" mass="42112">MTTSTAPVGVTPVRGRSPTARLLAAPAADLAAHVTTHGPLPVLGGPQLVALLEASGLAGRGGAGFPTWRKLADVPATATGSTVVVANGAEGEPASSKDAVLLADAPHLVLDGLVLAGTALGARELHLYAGAHALHAVRTALTERPGLRVTLTEAPDTFISGEESAVVRALAGGPAVPHDRTTRITRRGLGGAPTLVQNVETLAHLALAARHGAAWFRTVGPTDDPGTRLVTLSGDVAHPGVLEVASGTNLAALLRDAGTDPTTVRAVLVGGYHGAWVPGPELSRTELSVASLHRFGATPGAGVVHVLGVHRCGLTAAAEIATWLGEQSARQCGPCVNGLPTMAATLTRLARRSPDPELPREITRLAALVTGRGSCRHPDGTARMVASTLRAFGHDVSLHRQGRCEATPGQRR</sequence>
<dbReference type="Pfam" id="PF01512">
    <property type="entry name" value="Complex1_51K"/>
    <property type="match status" value="1"/>
</dbReference>
<evidence type="ECO:0000256" key="5">
    <source>
        <dbReference type="ARBA" id="ARBA00022630"/>
    </source>
</evidence>
<evidence type="ECO:0000256" key="9">
    <source>
        <dbReference type="ARBA" id="ARBA00023014"/>
    </source>
</evidence>
<comment type="cofactor">
    <cofactor evidence="1">
        <name>FMN</name>
        <dbReference type="ChEBI" id="CHEBI:58210"/>
    </cofactor>
</comment>
<keyword evidence="13" id="KW-1185">Reference proteome</keyword>
<dbReference type="Pfam" id="PF10589">
    <property type="entry name" value="NADH_4Fe-4S"/>
    <property type="match status" value="1"/>
</dbReference>
<protein>
    <submittedName>
        <fullName evidence="12">NADH-quinone oxidoreductase subunit F</fullName>
    </submittedName>
</protein>
<dbReference type="InterPro" id="IPR011538">
    <property type="entry name" value="Nuo51_FMN-bd"/>
</dbReference>
<proteinExistence type="inferred from homology"/>
<dbReference type="EMBL" id="CP110615">
    <property type="protein sequence ID" value="UZJ26459.1"/>
    <property type="molecule type" value="Genomic_DNA"/>
</dbReference>
<organism evidence="12 13">
    <name type="scientific">Rhodococcus antarcticus</name>
    <dbReference type="NCBI Taxonomy" id="2987751"/>
    <lineage>
        <taxon>Bacteria</taxon>
        <taxon>Bacillati</taxon>
        <taxon>Actinomycetota</taxon>
        <taxon>Actinomycetes</taxon>
        <taxon>Mycobacteriales</taxon>
        <taxon>Nocardiaceae</taxon>
        <taxon>Rhodococcus</taxon>
    </lineage>
</organism>
<evidence type="ECO:0000313" key="13">
    <source>
        <dbReference type="Proteomes" id="UP001164965"/>
    </source>
</evidence>
<dbReference type="InterPro" id="IPR037225">
    <property type="entry name" value="Nuo51_FMN-bd_sf"/>
</dbReference>
<evidence type="ECO:0000259" key="10">
    <source>
        <dbReference type="Pfam" id="PF01512"/>
    </source>
</evidence>
<dbReference type="RefSeq" id="WP_265384563.1">
    <property type="nucleotide sequence ID" value="NZ_CP110615.1"/>
</dbReference>
<keyword evidence="7" id="KW-0479">Metal-binding</keyword>
<evidence type="ECO:0000256" key="7">
    <source>
        <dbReference type="ARBA" id="ARBA00022723"/>
    </source>
</evidence>
<dbReference type="InterPro" id="IPR019575">
    <property type="entry name" value="Nuop51_4Fe4S-bd"/>
</dbReference>
<evidence type="ECO:0000256" key="3">
    <source>
        <dbReference type="ARBA" id="ARBA00007523"/>
    </source>
</evidence>
<feature type="domain" description="NADH-ubiquinone oxidoreductase 51kDa subunit iron-sulphur binding" evidence="11">
    <location>
        <begin position="316"/>
        <end position="397"/>
    </location>
</feature>
<keyword evidence="5" id="KW-0285">Flavoprotein</keyword>
<evidence type="ECO:0000256" key="6">
    <source>
        <dbReference type="ARBA" id="ARBA00022643"/>
    </source>
</evidence>
<feature type="domain" description="NADH-ubiquinone oxidoreductase 51kDa subunit FMN-binding" evidence="10">
    <location>
        <begin position="53"/>
        <end position="205"/>
    </location>
</feature>
<dbReference type="SUPFAM" id="SSF140490">
    <property type="entry name" value="Nqo1C-terminal domain-like"/>
    <property type="match status" value="1"/>
</dbReference>
<evidence type="ECO:0000313" key="12">
    <source>
        <dbReference type="EMBL" id="UZJ26459.1"/>
    </source>
</evidence>
<evidence type="ECO:0000259" key="11">
    <source>
        <dbReference type="Pfam" id="PF10589"/>
    </source>
</evidence>
<evidence type="ECO:0000256" key="1">
    <source>
        <dbReference type="ARBA" id="ARBA00001917"/>
    </source>
</evidence>
<keyword evidence="6" id="KW-0288">FMN</keyword>
<dbReference type="SUPFAM" id="SSF142984">
    <property type="entry name" value="Nqo1 middle domain-like"/>
    <property type="match status" value="1"/>
</dbReference>
<dbReference type="InterPro" id="IPR050837">
    <property type="entry name" value="ComplexI_51kDa_subunit"/>
</dbReference>
<reference evidence="12" key="1">
    <citation type="submission" date="2022-10" db="EMBL/GenBank/DDBJ databases">
        <title>Rhodococcus sp.75.</title>
        <authorList>
            <person name="Sun M."/>
        </authorList>
    </citation>
    <scope>NUCLEOTIDE SEQUENCE</scope>
    <source>
        <strain evidence="12">75</strain>
    </source>
</reference>
<dbReference type="Gene3D" id="1.20.1440.230">
    <property type="entry name" value="NADH-ubiquinone oxidoreductase 51kDa subunit, iron-sulphur binding domain"/>
    <property type="match status" value="1"/>
</dbReference>
<dbReference type="Proteomes" id="UP001164965">
    <property type="component" value="Chromosome"/>
</dbReference>
<evidence type="ECO:0000256" key="2">
    <source>
        <dbReference type="ARBA" id="ARBA00001966"/>
    </source>
</evidence>
<evidence type="ECO:0000256" key="8">
    <source>
        <dbReference type="ARBA" id="ARBA00023004"/>
    </source>
</evidence>
<name>A0ABY6P464_9NOCA</name>
<dbReference type="InterPro" id="IPR037207">
    <property type="entry name" value="Nuop51_4Fe4S-bd_sf"/>
</dbReference>